<comment type="subcellular location">
    <subcellularLocation>
        <location evidence="1">Nucleus</location>
    </subcellularLocation>
</comment>
<dbReference type="GO" id="GO:0005634">
    <property type="term" value="C:nucleus"/>
    <property type="evidence" value="ECO:0007669"/>
    <property type="project" value="UniProtKB-SubCell"/>
</dbReference>
<feature type="compositionally biased region" description="Basic and acidic residues" evidence="6">
    <location>
        <begin position="59"/>
        <end position="69"/>
    </location>
</feature>
<feature type="compositionally biased region" description="Basic residues" evidence="6">
    <location>
        <begin position="20"/>
        <end position="38"/>
    </location>
</feature>
<keyword evidence="2" id="KW-0597">Phosphoprotein</keyword>
<evidence type="ECO:0000256" key="2">
    <source>
        <dbReference type="ARBA" id="ARBA00022553"/>
    </source>
</evidence>
<evidence type="ECO:0000313" key="7">
    <source>
        <dbReference type="EMBL" id="KAJ5172830.1"/>
    </source>
</evidence>
<reference evidence="7" key="1">
    <citation type="submission" date="2022-11" db="EMBL/GenBank/DDBJ databases">
        <authorList>
            <person name="Petersen C."/>
        </authorList>
    </citation>
    <scope>NUCLEOTIDE SEQUENCE</scope>
    <source>
        <strain evidence="7">IBT 21917</strain>
    </source>
</reference>
<keyword evidence="4" id="KW-0040">ANK repeat</keyword>
<feature type="compositionally biased region" description="Basic and acidic residues" evidence="6">
    <location>
        <begin position="1"/>
        <end position="12"/>
    </location>
</feature>
<keyword evidence="8" id="KW-1185">Reference proteome</keyword>
<dbReference type="GO" id="GO:0043124">
    <property type="term" value="P:negative regulation of canonical NF-kappaB signal transduction"/>
    <property type="evidence" value="ECO:0007669"/>
    <property type="project" value="InterPro"/>
</dbReference>
<dbReference type="OrthoDB" id="412109at2759"/>
<accession>A0A9W9I9J3</accession>
<feature type="compositionally biased region" description="Basic and acidic residues" evidence="6">
    <location>
        <begin position="39"/>
        <end position="51"/>
    </location>
</feature>
<organism evidence="7 8">
    <name type="scientific">Penicillium capsulatum</name>
    <dbReference type="NCBI Taxonomy" id="69766"/>
    <lineage>
        <taxon>Eukaryota</taxon>
        <taxon>Fungi</taxon>
        <taxon>Dikarya</taxon>
        <taxon>Ascomycota</taxon>
        <taxon>Pezizomycotina</taxon>
        <taxon>Eurotiomycetes</taxon>
        <taxon>Eurotiomycetidae</taxon>
        <taxon>Eurotiales</taxon>
        <taxon>Aspergillaceae</taxon>
        <taxon>Penicillium</taxon>
    </lineage>
</organism>
<evidence type="ECO:0000256" key="6">
    <source>
        <dbReference type="SAM" id="MobiDB-lite"/>
    </source>
</evidence>
<feature type="compositionally biased region" description="Basic residues" evidence="6">
    <location>
        <begin position="74"/>
        <end position="85"/>
    </location>
</feature>
<dbReference type="PANTHER" id="PTHR15263:SF1">
    <property type="entry name" value="NF-KAPPA-B INHIBITOR-LIKE PROTEIN 1"/>
    <property type="match status" value="1"/>
</dbReference>
<protein>
    <submittedName>
        <fullName evidence="7">Uncharacterized protein</fullName>
    </submittedName>
</protein>
<name>A0A9W9I9J3_9EURO</name>
<keyword evidence="5" id="KW-0539">Nucleus</keyword>
<gene>
    <name evidence="7" type="ORF">N7492_005423</name>
</gene>
<dbReference type="PANTHER" id="PTHR15263">
    <property type="entry name" value="I-KAPPA-B-LIKE PROTEIN IKBL"/>
    <property type="match status" value="1"/>
</dbReference>
<reference evidence="7" key="2">
    <citation type="journal article" date="2023" name="IMA Fungus">
        <title>Comparative genomic study of the Penicillium genus elucidates a diverse pangenome and 15 lateral gene transfer events.</title>
        <authorList>
            <person name="Petersen C."/>
            <person name="Sorensen T."/>
            <person name="Nielsen M.R."/>
            <person name="Sondergaard T.E."/>
            <person name="Sorensen J.L."/>
            <person name="Fitzpatrick D.A."/>
            <person name="Frisvad J.C."/>
            <person name="Nielsen K.L."/>
        </authorList>
    </citation>
    <scope>NUCLEOTIDE SEQUENCE</scope>
    <source>
        <strain evidence="7">IBT 21917</strain>
    </source>
</reference>
<evidence type="ECO:0000256" key="3">
    <source>
        <dbReference type="ARBA" id="ARBA00022737"/>
    </source>
</evidence>
<proteinExistence type="predicted"/>
<dbReference type="InterPro" id="IPR038753">
    <property type="entry name" value="NFKBIL1"/>
</dbReference>
<comment type="caution">
    <text evidence="7">The sequence shown here is derived from an EMBL/GenBank/DDBJ whole genome shotgun (WGS) entry which is preliminary data.</text>
</comment>
<evidence type="ECO:0000256" key="5">
    <source>
        <dbReference type="ARBA" id="ARBA00023242"/>
    </source>
</evidence>
<evidence type="ECO:0000256" key="1">
    <source>
        <dbReference type="ARBA" id="ARBA00004123"/>
    </source>
</evidence>
<evidence type="ECO:0000313" key="8">
    <source>
        <dbReference type="Proteomes" id="UP001146351"/>
    </source>
</evidence>
<dbReference type="Proteomes" id="UP001146351">
    <property type="component" value="Unassembled WGS sequence"/>
</dbReference>
<dbReference type="AlphaFoldDB" id="A0A9W9I9J3"/>
<evidence type="ECO:0000256" key="4">
    <source>
        <dbReference type="ARBA" id="ARBA00023043"/>
    </source>
</evidence>
<keyword evidence="3" id="KW-0677">Repeat</keyword>
<feature type="region of interest" description="Disordered" evidence="6">
    <location>
        <begin position="1"/>
        <end position="111"/>
    </location>
</feature>
<sequence>MDPAEGDHRPSDDYNQSTRSKGKFRFKSRTRDFKHRSSRDRDHRRDHERPHSQHHRKDRDRDHDHDHDGSPPPSKRRHRHHHRPRQPSPHTIPDPHARPLSPTDAFRESLFDALGDDEGAAYWESVYGQPIHTYDIPAVPKGPDGILEQMSEEEYVAYVRARMWERTREGIAEEQERIRAERRRAKAAEDDAQRRDSDRRAFDAAMMDSLARGAERRQMKAWDGVWAKYVASWEEIGRVFAASASASASASIGDGEASADGSASLRNLLFWPVLTGKRRDVSPDAVREFLVRAPKSTDLLATLKIERVRWHPDKMQHRYGAQGIEDAVMQSVTEVFQIVDRMWTEERERKR</sequence>
<dbReference type="EMBL" id="JAPQKO010000003">
    <property type="protein sequence ID" value="KAJ5172830.1"/>
    <property type="molecule type" value="Genomic_DNA"/>
</dbReference>